<dbReference type="OrthoDB" id="6912762at2"/>
<accession>A0A0F4XT91</accession>
<dbReference type="Proteomes" id="UP000033662">
    <property type="component" value="Unassembled WGS sequence"/>
</dbReference>
<comment type="caution">
    <text evidence="1">The sequence shown here is derived from an EMBL/GenBank/DDBJ whole genome shotgun (WGS) entry which is preliminary data.</text>
</comment>
<reference evidence="1 2" key="1">
    <citation type="submission" date="2015-03" db="EMBL/GenBank/DDBJ databases">
        <title>Pseudomonas fluorescens 1855-344 Genome sequencing and assembly.</title>
        <authorList>
            <person name="Eng W.W.H."/>
            <person name="Gan H.M."/>
            <person name="Savka M.A."/>
        </authorList>
    </citation>
    <scope>NUCLEOTIDE SEQUENCE [LARGE SCALE GENOMIC DNA]</scope>
    <source>
        <strain evidence="1 2">1855-344</strain>
    </source>
</reference>
<sequence>MQGMIISNPKLEFLRPMLERWFDCIDRYNAVRGDNDTPYWFDEKANLGLLSAAAWMAEMVTLQNAPTRKQNEEGERNVSADLLIASTEERAFIQATQRWPKVNNLNLTQPLLEATSDAKRISYASDLKLGCLFVSPQKAQQSATPEELQDMIDDLQKENTCAVAWYFPYAYRKLRNEAGHYHPGIAVLFKQAHG</sequence>
<gene>
    <name evidence="1" type="ORF">VP02_04495</name>
</gene>
<dbReference type="PATRIC" id="fig|132476.4.peg.3598"/>
<protein>
    <submittedName>
        <fullName evidence="1">Uncharacterized protein</fullName>
    </submittedName>
</protein>
<name>A0A0F4XT91_9PSED</name>
<organism evidence="1 2">
    <name type="scientific">Pseudomonas kilonensis</name>
    <dbReference type="NCBI Taxonomy" id="132476"/>
    <lineage>
        <taxon>Bacteria</taxon>
        <taxon>Pseudomonadati</taxon>
        <taxon>Pseudomonadota</taxon>
        <taxon>Gammaproteobacteria</taxon>
        <taxon>Pseudomonadales</taxon>
        <taxon>Pseudomonadaceae</taxon>
        <taxon>Pseudomonas</taxon>
    </lineage>
</organism>
<dbReference type="AlphaFoldDB" id="A0A0F4XT91"/>
<evidence type="ECO:0000313" key="2">
    <source>
        <dbReference type="Proteomes" id="UP000033662"/>
    </source>
</evidence>
<dbReference type="EMBL" id="JZXC01000003">
    <property type="protein sequence ID" value="KKA09046.1"/>
    <property type="molecule type" value="Genomic_DNA"/>
</dbReference>
<proteinExistence type="predicted"/>
<evidence type="ECO:0000313" key="1">
    <source>
        <dbReference type="EMBL" id="KKA09046.1"/>
    </source>
</evidence>